<feature type="transmembrane region" description="Helical" evidence="7">
    <location>
        <begin position="719"/>
        <end position="740"/>
    </location>
</feature>
<evidence type="ECO:0000256" key="6">
    <source>
        <dbReference type="ARBA" id="ARBA00038076"/>
    </source>
</evidence>
<keyword evidence="5 7" id="KW-0472">Membrane</keyword>
<comment type="caution">
    <text evidence="10">The sequence shown here is derived from an EMBL/GenBank/DDBJ whole genome shotgun (WGS) entry which is preliminary data.</text>
</comment>
<feature type="domain" description="MacB-like periplasmic core" evidence="9">
    <location>
        <begin position="20"/>
        <end position="215"/>
    </location>
</feature>
<reference evidence="11" key="1">
    <citation type="journal article" date="2019" name="Int. J. Syst. Evol. Microbiol.">
        <title>The Global Catalogue of Microorganisms (GCM) 10K type strain sequencing project: providing services to taxonomists for standard genome sequencing and annotation.</title>
        <authorList>
            <consortium name="The Broad Institute Genomics Platform"/>
            <consortium name="The Broad Institute Genome Sequencing Center for Infectious Disease"/>
            <person name="Wu L."/>
            <person name="Ma J."/>
        </authorList>
    </citation>
    <scope>NUCLEOTIDE SEQUENCE [LARGE SCALE GENOMIC DNA]</scope>
    <source>
        <strain evidence="11">CGMCC 1.18575</strain>
    </source>
</reference>
<feature type="transmembrane region" description="Helical" evidence="7">
    <location>
        <begin position="296"/>
        <end position="319"/>
    </location>
</feature>
<dbReference type="PANTHER" id="PTHR30572">
    <property type="entry name" value="MEMBRANE COMPONENT OF TRANSPORTER-RELATED"/>
    <property type="match status" value="1"/>
</dbReference>
<feature type="transmembrane region" description="Helical" evidence="7">
    <location>
        <begin position="418"/>
        <end position="436"/>
    </location>
</feature>
<gene>
    <name evidence="10" type="ORF">ACFPOF_05755</name>
</gene>
<dbReference type="InterPro" id="IPR025857">
    <property type="entry name" value="MacB_PCD"/>
</dbReference>
<name>A0ABW0HMK3_9BACL</name>
<organism evidence="10 11">
    <name type="scientific">Cohnella soli</name>
    <dbReference type="NCBI Taxonomy" id="425005"/>
    <lineage>
        <taxon>Bacteria</taxon>
        <taxon>Bacillati</taxon>
        <taxon>Bacillota</taxon>
        <taxon>Bacilli</taxon>
        <taxon>Bacillales</taxon>
        <taxon>Paenibacillaceae</taxon>
        <taxon>Cohnella</taxon>
    </lineage>
</organism>
<dbReference type="InterPro" id="IPR050250">
    <property type="entry name" value="Macrolide_Exporter_MacB"/>
</dbReference>
<dbReference type="Pfam" id="PF12704">
    <property type="entry name" value="MacB_PCD"/>
    <property type="match status" value="1"/>
</dbReference>
<dbReference type="RefSeq" id="WP_378130506.1">
    <property type="nucleotide sequence ID" value="NZ_JBHSMI010000010.1"/>
</dbReference>
<keyword evidence="2" id="KW-1003">Cell membrane</keyword>
<comment type="subcellular location">
    <subcellularLocation>
        <location evidence="1">Cell membrane</location>
        <topology evidence="1">Multi-pass membrane protein</topology>
    </subcellularLocation>
</comment>
<feature type="transmembrane region" description="Helical" evidence="7">
    <location>
        <begin position="773"/>
        <end position="796"/>
    </location>
</feature>
<dbReference type="Proteomes" id="UP001596113">
    <property type="component" value="Unassembled WGS sequence"/>
</dbReference>
<evidence type="ECO:0000313" key="10">
    <source>
        <dbReference type="EMBL" id="MFC5402238.1"/>
    </source>
</evidence>
<dbReference type="PANTHER" id="PTHR30572:SF4">
    <property type="entry name" value="ABC TRANSPORTER PERMEASE YTRF"/>
    <property type="match status" value="1"/>
</dbReference>
<feature type="transmembrane region" description="Helical" evidence="7">
    <location>
        <begin position="20"/>
        <end position="40"/>
    </location>
</feature>
<evidence type="ECO:0000256" key="2">
    <source>
        <dbReference type="ARBA" id="ARBA00022475"/>
    </source>
</evidence>
<comment type="similarity">
    <text evidence="6">Belongs to the ABC-4 integral membrane protein family.</text>
</comment>
<feature type="transmembrane region" description="Helical" evidence="7">
    <location>
        <begin position="339"/>
        <end position="361"/>
    </location>
</feature>
<evidence type="ECO:0000259" key="9">
    <source>
        <dbReference type="Pfam" id="PF12704"/>
    </source>
</evidence>
<protein>
    <submittedName>
        <fullName evidence="10">FtsX-like permease family protein</fullName>
    </submittedName>
</protein>
<dbReference type="InterPro" id="IPR003838">
    <property type="entry name" value="ABC3_permease_C"/>
</dbReference>
<dbReference type="Pfam" id="PF02687">
    <property type="entry name" value="FtsX"/>
    <property type="match status" value="2"/>
</dbReference>
<keyword evidence="3 7" id="KW-0812">Transmembrane</keyword>
<evidence type="ECO:0000256" key="3">
    <source>
        <dbReference type="ARBA" id="ARBA00022692"/>
    </source>
</evidence>
<feature type="transmembrane region" description="Helical" evidence="7">
    <location>
        <begin position="808"/>
        <end position="828"/>
    </location>
</feature>
<evidence type="ECO:0000256" key="5">
    <source>
        <dbReference type="ARBA" id="ARBA00023136"/>
    </source>
</evidence>
<keyword evidence="11" id="KW-1185">Reference proteome</keyword>
<dbReference type="EMBL" id="JBHSMI010000010">
    <property type="protein sequence ID" value="MFC5402238.1"/>
    <property type="molecule type" value="Genomic_DNA"/>
</dbReference>
<feature type="domain" description="ABC3 transporter permease C-terminal" evidence="8">
    <location>
        <begin position="248"/>
        <end position="371"/>
    </location>
</feature>
<keyword evidence="4 7" id="KW-1133">Transmembrane helix</keyword>
<sequence length="848" mass="93124">MRSYGAMAGKYLKQQKKKAILTIVGIMLSVALISALGTMGQALKDNFVRQVELSDGKFELGYTKPTPALVDTLRKHMLVDKLGLISPGTSTELDNGYGIKLDAANTDAFGLLPAQLQEGRYPATPDELVAEQWILEQLPGSPKIGGTTELNAPDGKTHTYRIVGLMKNQQMTQFEGSAKAFTLLQDGASLGEQSMVVFTLKKGVKVDAHLDEFRKLNENLFENLQLLALRGESGTSIDLALSVIMGTLIGLVVLSTVAVIYNAFHIAVFERIRQFGLLRTLGASPRQIRNLVFREATVLSFIGVPLGLFIGWFGLWFALWLMKQFGLRIFMMDDFKLTFHWWIMGGSLLIGFLAVYIAAWLPARKASSVSPVDAVKGTGTIVRESFRRLRIPSLLTLIGIEGKMASTNIRRNRTKFRITTFSIVVSIMLFIVFHYFTQQLVSMTTTTNENDRIAFQLIQSFSSKQENAAKKTDDLLSADQIAKIRKLPGVAAVYGGYTNRSANAIVPDTLINADFSKKTGKSLATVDWEGRKDALLSSRIVLYDDARLKEAADYLKSGSADPQKLADEDGVLIVQTIKPVVSDGKTEIMPLTRYKVGDRIKLDLSNDGSAPVKDRVREVKVAGILEQSPFDSPYQREPGLVIIAAKTTFAKLAAVGSSEESAALATRLTRLEIALKDKADPDPIKRALSEMANPQSGIRLVDTAQSQKEERQFNLQMQIFVYGFLIIIGGIGSLNIINTIQTNLLLRRKEIGLLQAVGMTMGQIRKMAAAEGIWFGVIGGIWGIAIGYGISYLLYAKLNEVQGVPFEFPWLAALLASGTALLVGLLSVQGPLRKMEKANLLEELRVEA</sequence>
<proteinExistence type="inferred from homology"/>
<feature type="transmembrane region" description="Helical" evidence="7">
    <location>
        <begin position="239"/>
        <end position="264"/>
    </location>
</feature>
<accession>A0ABW0HMK3</accession>
<evidence type="ECO:0000256" key="7">
    <source>
        <dbReference type="SAM" id="Phobius"/>
    </source>
</evidence>
<feature type="domain" description="ABC3 transporter permease C-terminal" evidence="8">
    <location>
        <begin position="724"/>
        <end position="838"/>
    </location>
</feature>
<evidence type="ECO:0000259" key="8">
    <source>
        <dbReference type="Pfam" id="PF02687"/>
    </source>
</evidence>
<evidence type="ECO:0000256" key="4">
    <source>
        <dbReference type="ARBA" id="ARBA00022989"/>
    </source>
</evidence>
<evidence type="ECO:0000313" key="11">
    <source>
        <dbReference type="Proteomes" id="UP001596113"/>
    </source>
</evidence>
<evidence type="ECO:0000256" key="1">
    <source>
        <dbReference type="ARBA" id="ARBA00004651"/>
    </source>
</evidence>